<sequence length="213" mass="24383">MDMTWIIIGDFNAVRNSPDLILKGKVKRLRMDVKYWISIRLSSQREAKDRLSRVLVDWDIKAEAGLLNHFDIDKREEWVMDLQALDQFNMASKLRLMDDRPTHSKTQVSNRPGRVIGLPVQLVRPPGQISKAKKDAPKEPPKDWTVAEETALCQAWCDMSENNIAGNNMKTSGFWDAVITYFERETCSTSGYDSIVSKCVTPSSNVHWIAQRN</sequence>
<proteinExistence type="predicted"/>
<accession>A0ABQ5BL84</accession>
<reference evidence="1" key="1">
    <citation type="journal article" date="2022" name="Int. J. Mol. Sci.">
        <title>Draft Genome of Tanacetum Coccineum: Genomic Comparison of Closely Related Tanacetum-Family Plants.</title>
        <authorList>
            <person name="Yamashiro T."/>
            <person name="Shiraishi A."/>
            <person name="Nakayama K."/>
            <person name="Satake H."/>
        </authorList>
    </citation>
    <scope>NUCLEOTIDE SEQUENCE</scope>
</reference>
<gene>
    <name evidence="1" type="ORF">Tco_0874029</name>
</gene>
<evidence type="ECO:0000313" key="1">
    <source>
        <dbReference type="EMBL" id="GJT15323.1"/>
    </source>
</evidence>
<reference evidence="1" key="2">
    <citation type="submission" date="2022-01" db="EMBL/GenBank/DDBJ databases">
        <authorList>
            <person name="Yamashiro T."/>
            <person name="Shiraishi A."/>
            <person name="Satake H."/>
            <person name="Nakayama K."/>
        </authorList>
    </citation>
    <scope>NUCLEOTIDE SEQUENCE</scope>
</reference>
<dbReference type="EMBL" id="BQNB010013386">
    <property type="protein sequence ID" value="GJT15323.1"/>
    <property type="molecule type" value="Genomic_DNA"/>
</dbReference>
<evidence type="ECO:0000313" key="2">
    <source>
        <dbReference type="Proteomes" id="UP001151760"/>
    </source>
</evidence>
<comment type="caution">
    <text evidence="1">The sequence shown here is derived from an EMBL/GenBank/DDBJ whole genome shotgun (WGS) entry which is preliminary data.</text>
</comment>
<protein>
    <submittedName>
        <fullName evidence="1">Uncharacterized protein</fullName>
    </submittedName>
</protein>
<keyword evidence="2" id="KW-1185">Reference proteome</keyword>
<organism evidence="1 2">
    <name type="scientific">Tanacetum coccineum</name>
    <dbReference type="NCBI Taxonomy" id="301880"/>
    <lineage>
        <taxon>Eukaryota</taxon>
        <taxon>Viridiplantae</taxon>
        <taxon>Streptophyta</taxon>
        <taxon>Embryophyta</taxon>
        <taxon>Tracheophyta</taxon>
        <taxon>Spermatophyta</taxon>
        <taxon>Magnoliopsida</taxon>
        <taxon>eudicotyledons</taxon>
        <taxon>Gunneridae</taxon>
        <taxon>Pentapetalae</taxon>
        <taxon>asterids</taxon>
        <taxon>campanulids</taxon>
        <taxon>Asterales</taxon>
        <taxon>Asteraceae</taxon>
        <taxon>Asteroideae</taxon>
        <taxon>Anthemideae</taxon>
        <taxon>Anthemidinae</taxon>
        <taxon>Tanacetum</taxon>
    </lineage>
</organism>
<name>A0ABQ5BL84_9ASTR</name>
<dbReference type="Proteomes" id="UP001151760">
    <property type="component" value="Unassembled WGS sequence"/>
</dbReference>